<name>B8FED3_DESAL</name>
<dbReference type="Proteomes" id="UP000000739">
    <property type="component" value="Chromosome"/>
</dbReference>
<evidence type="ECO:0000313" key="1">
    <source>
        <dbReference type="EMBL" id="ACL06914.1"/>
    </source>
</evidence>
<keyword evidence="2" id="KW-1185">Reference proteome</keyword>
<protein>
    <submittedName>
        <fullName evidence="1">Uncharacterized protein</fullName>
    </submittedName>
</protein>
<organism evidence="1 2">
    <name type="scientific">Desulfatibacillum aliphaticivorans</name>
    <dbReference type="NCBI Taxonomy" id="218208"/>
    <lineage>
        <taxon>Bacteria</taxon>
        <taxon>Pseudomonadati</taxon>
        <taxon>Thermodesulfobacteriota</taxon>
        <taxon>Desulfobacteria</taxon>
        <taxon>Desulfobacterales</taxon>
        <taxon>Desulfatibacillaceae</taxon>
        <taxon>Desulfatibacillum</taxon>
    </lineage>
</organism>
<dbReference type="KEGG" id="dal:Dalk_5244"/>
<reference evidence="1 2" key="1">
    <citation type="journal article" date="2012" name="Environ. Microbiol.">
        <title>The genome sequence of Desulfatibacillum alkenivorans AK-01: a blueprint for anaerobic alkane oxidation.</title>
        <authorList>
            <person name="Callaghan A.V."/>
            <person name="Morris B.E."/>
            <person name="Pereira I.A."/>
            <person name="McInerney M.J."/>
            <person name="Austin R.N."/>
            <person name="Groves J.T."/>
            <person name="Kukor J.J."/>
            <person name="Suflita J.M."/>
            <person name="Young L.Y."/>
            <person name="Zylstra G.J."/>
            <person name="Wawrik B."/>
        </authorList>
    </citation>
    <scope>NUCLEOTIDE SEQUENCE [LARGE SCALE GENOMIC DNA]</scope>
    <source>
        <strain evidence="1 2">AK-01</strain>
    </source>
</reference>
<accession>B8FED3</accession>
<proteinExistence type="predicted"/>
<dbReference type="RefSeq" id="WP_015949947.1">
    <property type="nucleotide sequence ID" value="NC_011768.1"/>
</dbReference>
<dbReference type="AlphaFoldDB" id="B8FED3"/>
<dbReference type="EMBL" id="CP001322">
    <property type="protein sequence ID" value="ACL06914.1"/>
    <property type="molecule type" value="Genomic_DNA"/>
</dbReference>
<evidence type="ECO:0000313" key="2">
    <source>
        <dbReference type="Proteomes" id="UP000000739"/>
    </source>
</evidence>
<sequence>MEDRALSLNRNSKRFNSLKAIFVARLRPKLNIPEMDRIHREIAQGRMDAAIWSMDEPPIDLPALAADLEKENRDGQLRLGRESIGIGRKLLRDQRVMESEQGREIRNEAERMILTSQQIMEATLEQIEQDPRTAA</sequence>
<dbReference type="HOGENOM" id="CLU_1882355_0_0_7"/>
<gene>
    <name evidence="1" type="ordered locus">Dalk_5244</name>
</gene>